<proteinExistence type="predicted"/>
<reference evidence="2" key="1">
    <citation type="submission" date="2014-09" db="EMBL/GenBank/DDBJ databases">
        <authorList>
            <person name="Magalhaes I.L.F."/>
            <person name="Oliveira U."/>
            <person name="Santos F.R."/>
            <person name="Vidigal T.H.D.A."/>
            <person name="Brescovit A.D."/>
            <person name="Santos A.J."/>
        </authorList>
    </citation>
    <scope>NUCLEOTIDE SEQUENCE</scope>
    <source>
        <tissue evidence="2">Shoot tissue taken approximately 20 cm above the soil surface</tissue>
    </source>
</reference>
<evidence type="ECO:0000313" key="2">
    <source>
        <dbReference type="EMBL" id="JAD83518.1"/>
    </source>
</evidence>
<feature type="transmembrane region" description="Helical" evidence="1">
    <location>
        <begin position="12"/>
        <end position="37"/>
    </location>
</feature>
<keyword evidence="1" id="KW-1133">Transmembrane helix</keyword>
<reference evidence="2" key="2">
    <citation type="journal article" date="2015" name="Data Brief">
        <title>Shoot transcriptome of the giant reed, Arundo donax.</title>
        <authorList>
            <person name="Barrero R.A."/>
            <person name="Guerrero F.D."/>
            <person name="Moolhuijzen P."/>
            <person name="Goolsby J.A."/>
            <person name="Tidwell J."/>
            <person name="Bellgard S.E."/>
            <person name="Bellgard M.I."/>
        </authorList>
    </citation>
    <scope>NUCLEOTIDE SEQUENCE</scope>
    <source>
        <tissue evidence="2">Shoot tissue taken approximately 20 cm above the soil surface</tissue>
    </source>
</reference>
<organism evidence="2">
    <name type="scientific">Arundo donax</name>
    <name type="common">Giant reed</name>
    <name type="synonym">Donax arundinaceus</name>
    <dbReference type="NCBI Taxonomy" id="35708"/>
    <lineage>
        <taxon>Eukaryota</taxon>
        <taxon>Viridiplantae</taxon>
        <taxon>Streptophyta</taxon>
        <taxon>Embryophyta</taxon>
        <taxon>Tracheophyta</taxon>
        <taxon>Spermatophyta</taxon>
        <taxon>Magnoliopsida</taxon>
        <taxon>Liliopsida</taxon>
        <taxon>Poales</taxon>
        <taxon>Poaceae</taxon>
        <taxon>PACMAD clade</taxon>
        <taxon>Arundinoideae</taxon>
        <taxon>Arundineae</taxon>
        <taxon>Arundo</taxon>
    </lineage>
</organism>
<dbReference type="AlphaFoldDB" id="A0A0A9DA09"/>
<evidence type="ECO:0000256" key="1">
    <source>
        <dbReference type="SAM" id="Phobius"/>
    </source>
</evidence>
<keyword evidence="1" id="KW-0812">Transmembrane</keyword>
<accession>A0A0A9DA09</accession>
<dbReference type="EMBL" id="GBRH01214377">
    <property type="protein sequence ID" value="JAD83518.1"/>
    <property type="molecule type" value="Transcribed_RNA"/>
</dbReference>
<name>A0A0A9DA09_ARUDO</name>
<protein>
    <submittedName>
        <fullName evidence="2">Uncharacterized protein</fullName>
    </submittedName>
</protein>
<keyword evidence="1" id="KW-0472">Membrane</keyword>
<sequence length="61" mass="6784">MGSACLAVLQEINLRLICWLISNSSCVFIFSLLPAAVRRIKCKDRSTSPFFGVQVHEVCPD</sequence>